<dbReference type="InterPro" id="IPR050219">
    <property type="entry name" value="DnaG_primase"/>
</dbReference>
<accession>A0A162J6C5</accession>
<dbReference type="AlphaFoldDB" id="A0A162J6C5"/>
<dbReference type="GO" id="GO:0005737">
    <property type="term" value="C:cytoplasm"/>
    <property type="evidence" value="ECO:0007669"/>
    <property type="project" value="TreeGrafter"/>
</dbReference>
<dbReference type="GO" id="GO:0008270">
    <property type="term" value="F:zinc ion binding"/>
    <property type="evidence" value="ECO:0007669"/>
    <property type="project" value="UniProtKB-KW"/>
</dbReference>
<dbReference type="RefSeq" id="WP_062680684.1">
    <property type="nucleotide sequence ID" value="NZ_LVEA01000001.1"/>
</dbReference>
<evidence type="ECO:0000313" key="12">
    <source>
        <dbReference type="Proteomes" id="UP000075816"/>
    </source>
</evidence>
<dbReference type="Gene3D" id="3.40.1360.10">
    <property type="match status" value="1"/>
</dbReference>
<keyword evidence="7" id="KW-0863">Zinc-finger</keyword>
<dbReference type="GO" id="GO:0000428">
    <property type="term" value="C:DNA-directed RNA polymerase complex"/>
    <property type="evidence" value="ECO:0007669"/>
    <property type="project" value="UniProtKB-KW"/>
</dbReference>
<keyword evidence="4" id="KW-0548">Nucleotidyltransferase</keyword>
<dbReference type="InterPro" id="IPR036977">
    <property type="entry name" value="DNA_primase_Znf_CHC2"/>
</dbReference>
<dbReference type="InterPro" id="IPR013264">
    <property type="entry name" value="DNAG_N"/>
</dbReference>
<dbReference type="Pfam" id="PF08275">
    <property type="entry name" value="DNAG_N"/>
    <property type="match status" value="1"/>
</dbReference>
<keyword evidence="3" id="KW-0808">Transferase</keyword>
<name>A0A162J6C5_9FUSO</name>
<evidence type="ECO:0000313" key="11">
    <source>
        <dbReference type="EMBL" id="KYL05214.1"/>
    </source>
</evidence>
<keyword evidence="2" id="KW-0639">Primosome</keyword>
<dbReference type="GO" id="GO:0003677">
    <property type="term" value="F:DNA binding"/>
    <property type="evidence" value="ECO:0007669"/>
    <property type="project" value="InterPro"/>
</dbReference>
<keyword evidence="6" id="KW-0479">Metal-binding</keyword>
<evidence type="ECO:0000256" key="1">
    <source>
        <dbReference type="ARBA" id="ARBA00022478"/>
    </source>
</evidence>
<dbReference type="EMBL" id="LVEA01000001">
    <property type="protein sequence ID" value="KYL05214.1"/>
    <property type="molecule type" value="Genomic_DNA"/>
</dbReference>
<dbReference type="PANTHER" id="PTHR30313:SF2">
    <property type="entry name" value="DNA PRIMASE"/>
    <property type="match status" value="1"/>
</dbReference>
<keyword evidence="1" id="KW-0240">DNA-directed RNA polymerase</keyword>
<dbReference type="PANTHER" id="PTHR30313">
    <property type="entry name" value="DNA PRIMASE"/>
    <property type="match status" value="1"/>
</dbReference>
<dbReference type="GO" id="GO:0006269">
    <property type="term" value="P:DNA replication, synthesis of primer"/>
    <property type="evidence" value="ECO:0007669"/>
    <property type="project" value="UniProtKB-KW"/>
</dbReference>
<evidence type="ECO:0000256" key="6">
    <source>
        <dbReference type="ARBA" id="ARBA00022723"/>
    </source>
</evidence>
<evidence type="ECO:0000256" key="4">
    <source>
        <dbReference type="ARBA" id="ARBA00022695"/>
    </source>
</evidence>
<protein>
    <recommendedName>
        <fullName evidence="10">Toprim domain-containing protein</fullName>
    </recommendedName>
</protein>
<dbReference type="Pfam" id="PF01807">
    <property type="entry name" value="Zn_ribbon_DnaG"/>
    <property type="match status" value="1"/>
</dbReference>
<dbReference type="Proteomes" id="UP000075816">
    <property type="component" value="Unassembled WGS sequence"/>
</dbReference>
<dbReference type="InterPro" id="IPR037068">
    <property type="entry name" value="DNA_primase_core_N_sf"/>
</dbReference>
<dbReference type="InterPro" id="IPR002694">
    <property type="entry name" value="Znf_CHC2"/>
</dbReference>
<keyword evidence="8" id="KW-0862">Zinc</keyword>
<organism evidence="11 12">
    <name type="scientific">Fusobacterium necrophorum subsp. funduliforme</name>
    <dbReference type="NCBI Taxonomy" id="143387"/>
    <lineage>
        <taxon>Bacteria</taxon>
        <taxon>Fusobacteriati</taxon>
        <taxon>Fusobacteriota</taxon>
        <taxon>Fusobacteriia</taxon>
        <taxon>Fusobacteriales</taxon>
        <taxon>Fusobacteriaceae</taxon>
        <taxon>Fusobacterium</taxon>
    </lineage>
</organism>
<evidence type="ECO:0000256" key="2">
    <source>
        <dbReference type="ARBA" id="ARBA00022515"/>
    </source>
</evidence>
<dbReference type="Gene3D" id="3.90.580.10">
    <property type="entry name" value="Zinc finger, CHC2-type domain"/>
    <property type="match status" value="1"/>
</dbReference>
<proteinExistence type="predicted"/>
<comment type="caution">
    <text evidence="11">The sequence shown here is derived from an EMBL/GenBank/DDBJ whole genome shotgun (WGS) entry which is preliminary data.</text>
</comment>
<feature type="domain" description="Toprim" evidence="10">
    <location>
        <begin position="247"/>
        <end position="320"/>
    </location>
</feature>
<dbReference type="Gene3D" id="3.90.980.10">
    <property type="entry name" value="DNA primase, catalytic core, N-terminal domain"/>
    <property type="match status" value="1"/>
</dbReference>
<evidence type="ECO:0000259" key="10">
    <source>
        <dbReference type="SMART" id="SM00493"/>
    </source>
</evidence>
<dbReference type="InterPro" id="IPR006171">
    <property type="entry name" value="TOPRIM_dom"/>
</dbReference>
<evidence type="ECO:0000256" key="3">
    <source>
        <dbReference type="ARBA" id="ARBA00022679"/>
    </source>
</evidence>
<dbReference type="GO" id="GO:1990077">
    <property type="term" value="C:primosome complex"/>
    <property type="evidence" value="ECO:0007669"/>
    <property type="project" value="UniProtKB-KW"/>
</dbReference>
<dbReference type="SMART" id="SM00493">
    <property type="entry name" value="TOPRIM"/>
    <property type="match status" value="1"/>
</dbReference>
<sequence>MPTSIEELMQMLKEKTLQYAMEMGVQINGSGFARCLSGTHEDRNPSMHYWEEKGIFHCFSCSFVADIFTLCNKLEQKPMNGPDFIEDNVFYLANKYGIPYEHLRKTLTPEEHKKHILLRTMKTFTEYVVSHVREDYLQQRNITKETAKKLCIGSVPNYQELENYMLSQQCDLNVMKEIGIKQGFINENKLIFIIKDHWNRPVSFVSRNMNPNVNGPKYINGLETSIYEKRKIFFNWNNIKREFNPLDTLLIVEGYIDAVTPYQHGIRKVIALGSASFTKEHLEFLEKENRINRIAFALDNDKIGNQRTEKIVEAIKGMKLRKNYSLAINKTKFKDLDEALNSGEINSVNEVYDIVGLFDYEIQKLKENKEISESAIFDKFVTIICQTDSPKEREEQARTLSKYLNEYSYKTILEEIDFKINGKTERFRNEVIEITKKAFNNINKNPDYVEEIMDNIKEDIDNIKEKYDKKEGDIFERGMLSFEKQEQEKANESLYKINFGIPWFDDLDLMPGNSIIVSGLANTGNYFAVCNEKYPSILQIIRTE</sequence>
<reference evidence="11 12" key="1">
    <citation type="submission" date="2016-03" db="EMBL/GenBank/DDBJ databases">
        <title>Comparative genomics of human isolates of Fusobacterium necrophorum.</title>
        <authorList>
            <person name="Jensen A."/>
            <person name="Bank S."/>
            <person name="Andersen P.S."/>
            <person name="Kristensen L.H."/>
            <person name="Prag J."/>
        </authorList>
    </citation>
    <scope>NUCLEOTIDE SEQUENCE [LARGE SCALE GENOMIC DNA]</scope>
    <source>
        <strain evidence="11 12">LS_1264</strain>
    </source>
</reference>
<evidence type="ECO:0000256" key="7">
    <source>
        <dbReference type="ARBA" id="ARBA00022771"/>
    </source>
</evidence>
<evidence type="ECO:0000256" key="9">
    <source>
        <dbReference type="ARBA" id="ARBA00023163"/>
    </source>
</evidence>
<keyword evidence="5" id="KW-0235">DNA replication</keyword>
<evidence type="ECO:0000256" key="8">
    <source>
        <dbReference type="ARBA" id="ARBA00022833"/>
    </source>
</evidence>
<dbReference type="SUPFAM" id="SSF57783">
    <property type="entry name" value="Zinc beta-ribbon"/>
    <property type="match status" value="1"/>
</dbReference>
<dbReference type="InterPro" id="IPR034151">
    <property type="entry name" value="TOPRIM_DnaG_bac"/>
</dbReference>
<gene>
    <name evidence="11" type="ORF">A2J07_00330</name>
</gene>
<dbReference type="Pfam" id="PF13155">
    <property type="entry name" value="Toprim_2"/>
    <property type="match status" value="1"/>
</dbReference>
<dbReference type="GO" id="GO:0003899">
    <property type="term" value="F:DNA-directed RNA polymerase activity"/>
    <property type="evidence" value="ECO:0007669"/>
    <property type="project" value="InterPro"/>
</dbReference>
<dbReference type="CDD" id="cd03364">
    <property type="entry name" value="TOPRIM_DnaG_primases"/>
    <property type="match status" value="1"/>
</dbReference>
<evidence type="ECO:0000256" key="5">
    <source>
        <dbReference type="ARBA" id="ARBA00022705"/>
    </source>
</evidence>
<keyword evidence="9" id="KW-0804">Transcription</keyword>
<dbReference type="SUPFAM" id="SSF56731">
    <property type="entry name" value="DNA primase core"/>
    <property type="match status" value="1"/>
</dbReference>